<evidence type="ECO:0000256" key="2">
    <source>
        <dbReference type="ARBA" id="ARBA00023125"/>
    </source>
</evidence>
<dbReference type="eggNOG" id="COG1802">
    <property type="taxonomic scope" value="Bacteria"/>
</dbReference>
<comment type="caution">
    <text evidence="5">The sequence shown here is derived from an EMBL/GenBank/DDBJ whole genome shotgun (WGS) entry which is preliminary data.</text>
</comment>
<dbReference type="SUPFAM" id="SSF46785">
    <property type="entry name" value="Winged helix' DNA-binding domain"/>
    <property type="match status" value="1"/>
</dbReference>
<protein>
    <submittedName>
        <fullName evidence="5">Transcriptional regulator, GntR family</fullName>
    </submittedName>
</protein>
<evidence type="ECO:0000313" key="6">
    <source>
        <dbReference type="Proteomes" id="UP000005561"/>
    </source>
</evidence>
<dbReference type="SMART" id="SM00345">
    <property type="entry name" value="HTH_GNTR"/>
    <property type="match status" value="1"/>
</dbReference>
<dbReference type="EMBL" id="ACCL02000020">
    <property type="protein sequence ID" value="EET59285.1"/>
    <property type="molecule type" value="Genomic_DNA"/>
</dbReference>
<accession>C6LJH1</accession>
<dbReference type="GO" id="GO:0003700">
    <property type="term" value="F:DNA-binding transcription factor activity"/>
    <property type="evidence" value="ECO:0007669"/>
    <property type="project" value="InterPro"/>
</dbReference>
<evidence type="ECO:0000313" key="5">
    <source>
        <dbReference type="EMBL" id="EET59285.1"/>
    </source>
</evidence>
<dbReference type="InterPro" id="IPR036390">
    <property type="entry name" value="WH_DNA-bd_sf"/>
</dbReference>
<dbReference type="InterPro" id="IPR036388">
    <property type="entry name" value="WH-like_DNA-bd_sf"/>
</dbReference>
<keyword evidence="2" id="KW-0238">DNA-binding</keyword>
<evidence type="ECO:0000259" key="4">
    <source>
        <dbReference type="PROSITE" id="PS50949"/>
    </source>
</evidence>
<dbReference type="PANTHER" id="PTHR43537">
    <property type="entry name" value="TRANSCRIPTIONAL REGULATOR, GNTR FAMILY"/>
    <property type="match status" value="1"/>
</dbReference>
<dbReference type="InterPro" id="IPR008920">
    <property type="entry name" value="TF_FadR/GntR_C"/>
</dbReference>
<dbReference type="SUPFAM" id="SSF48008">
    <property type="entry name" value="GntR ligand-binding domain-like"/>
    <property type="match status" value="1"/>
</dbReference>
<dbReference type="Pfam" id="PF00392">
    <property type="entry name" value="GntR"/>
    <property type="match status" value="1"/>
</dbReference>
<dbReference type="OrthoDB" id="5449at2"/>
<keyword evidence="6" id="KW-1185">Reference proteome</keyword>
<dbReference type="PROSITE" id="PS50949">
    <property type="entry name" value="HTH_GNTR"/>
    <property type="match status" value="1"/>
</dbReference>
<dbReference type="GO" id="GO:0003677">
    <property type="term" value="F:DNA binding"/>
    <property type="evidence" value="ECO:0007669"/>
    <property type="project" value="UniProtKB-KW"/>
</dbReference>
<proteinExistence type="predicted"/>
<dbReference type="RefSeq" id="WP_006863570.1">
    <property type="nucleotide sequence ID" value="NZ_ACCL02000020.1"/>
</dbReference>
<dbReference type="STRING" id="168384.SAMN05660368_03153"/>
<dbReference type="PANTHER" id="PTHR43537:SF24">
    <property type="entry name" value="GLUCONATE OPERON TRANSCRIPTIONAL REPRESSOR"/>
    <property type="match status" value="1"/>
</dbReference>
<feature type="domain" description="HTH gntR-type" evidence="4">
    <location>
        <begin position="15"/>
        <end position="82"/>
    </location>
</feature>
<keyword evidence="3" id="KW-0804">Transcription</keyword>
<dbReference type="SMART" id="SM00895">
    <property type="entry name" value="FCD"/>
    <property type="match status" value="1"/>
</dbReference>
<gene>
    <name evidence="5" type="ORF">BRYFOR_08807</name>
</gene>
<dbReference type="InterPro" id="IPR000524">
    <property type="entry name" value="Tscrpt_reg_HTH_GntR"/>
</dbReference>
<dbReference type="Gene3D" id="1.10.10.10">
    <property type="entry name" value="Winged helix-like DNA-binding domain superfamily/Winged helix DNA-binding domain"/>
    <property type="match status" value="1"/>
</dbReference>
<name>C6LJH1_9FIRM</name>
<dbReference type="AlphaFoldDB" id="C6LJH1"/>
<dbReference type="Pfam" id="PF07729">
    <property type="entry name" value="FCD"/>
    <property type="match status" value="1"/>
</dbReference>
<dbReference type="InterPro" id="IPR011711">
    <property type="entry name" value="GntR_C"/>
</dbReference>
<evidence type="ECO:0000256" key="1">
    <source>
        <dbReference type="ARBA" id="ARBA00023015"/>
    </source>
</evidence>
<reference evidence="5" key="1">
    <citation type="submission" date="2009-07" db="EMBL/GenBank/DDBJ databases">
        <authorList>
            <person name="Weinstock G."/>
            <person name="Sodergren E."/>
            <person name="Clifton S."/>
            <person name="Fulton L."/>
            <person name="Fulton B."/>
            <person name="Courtney L."/>
            <person name="Fronick C."/>
            <person name="Harrison M."/>
            <person name="Strong C."/>
            <person name="Farmer C."/>
            <person name="Delahaunty K."/>
            <person name="Markovic C."/>
            <person name="Hall O."/>
            <person name="Minx P."/>
            <person name="Tomlinson C."/>
            <person name="Mitreva M."/>
            <person name="Nelson J."/>
            <person name="Hou S."/>
            <person name="Wollam A."/>
            <person name="Pepin K.H."/>
            <person name="Johnson M."/>
            <person name="Bhonagiri V."/>
            <person name="Nash W.E."/>
            <person name="Warren W."/>
            <person name="Chinwalla A."/>
            <person name="Mardis E.R."/>
            <person name="Wilson R.K."/>
        </authorList>
    </citation>
    <scope>NUCLEOTIDE SEQUENCE [LARGE SCALE GENOMIC DNA]</scope>
    <source>
        <strain evidence="5">DSM 14469</strain>
    </source>
</reference>
<evidence type="ECO:0000256" key="3">
    <source>
        <dbReference type="ARBA" id="ARBA00023163"/>
    </source>
</evidence>
<dbReference type="Proteomes" id="UP000005561">
    <property type="component" value="Unassembled WGS sequence"/>
</dbReference>
<dbReference type="Gene3D" id="1.20.120.530">
    <property type="entry name" value="GntR ligand-binding domain-like"/>
    <property type="match status" value="1"/>
</dbReference>
<sequence length="227" mass="26287">MSESTKVFTQIKGKKSLTDQIHDQILELIIKNPSPENQVLNEKRLAELFGVSKAPVREALIKLCSEDILMSVPRFGYMVIQRQEKDYRDIAKMRVMLEQEALRTSFPGLTKDKLEEIRRQLQRAATKKDVDVWQVWEDNEEFHMLLASFAENKILLRFLKDCMNLQKRDYAQEIWRKKSNMDDSVSGTPHNDIYARLCEGDQEGALLLLEKDIIGGAEMEGQSLIAR</sequence>
<organism evidence="5 6">
    <name type="scientific">Marvinbryantia formatexigens DSM 14469</name>
    <dbReference type="NCBI Taxonomy" id="478749"/>
    <lineage>
        <taxon>Bacteria</taxon>
        <taxon>Bacillati</taxon>
        <taxon>Bacillota</taxon>
        <taxon>Clostridia</taxon>
        <taxon>Lachnospirales</taxon>
        <taxon>Lachnospiraceae</taxon>
        <taxon>Marvinbryantia</taxon>
    </lineage>
</organism>
<keyword evidence="1" id="KW-0805">Transcription regulation</keyword>